<name>A0ABV3E5Z2_9ACTN</name>
<dbReference type="InterPro" id="IPR001128">
    <property type="entry name" value="Cyt_P450"/>
</dbReference>
<dbReference type="PANTHER" id="PTHR46696:SF1">
    <property type="entry name" value="CYTOCHROME P450 YJIB-RELATED"/>
    <property type="match status" value="1"/>
</dbReference>
<keyword evidence="2" id="KW-0349">Heme</keyword>
<evidence type="ECO:0000313" key="4">
    <source>
        <dbReference type="Proteomes" id="UP001551582"/>
    </source>
</evidence>
<dbReference type="Gene3D" id="1.10.630.10">
    <property type="entry name" value="Cytochrome P450"/>
    <property type="match status" value="1"/>
</dbReference>
<dbReference type="EMBL" id="JBEZLS010000010">
    <property type="protein sequence ID" value="MEU9352555.1"/>
    <property type="molecule type" value="Genomic_DNA"/>
</dbReference>
<dbReference type="CDD" id="cd11029">
    <property type="entry name" value="CYP107-like"/>
    <property type="match status" value="1"/>
</dbReference>
<accession>A0ABV3E5Z2</accession>
<dbReference type="PRINTS" id="PR00359">
    <property type="entry name" value="BP450"/>
</dbReference>
<organism evidence="3 4">
    <name type="scientific">Streptomyces griseoloalbus</name>
    <dbReference type="NCBI Taxonomy" id="67303"/>
    <lineage>
        <taxon>Bacteria</taxon>
        <taxon>Bacillati</taxon>
        <taxon>Actinomycetota</taxon>
        <taxon>Actinomycetes</taxon>
        <taxon>Kitasatosporales</taxon>
        <taxon>Streptomycetaceae</taxon>
        <taxon>Streptomyces</taxon>
    </lineage>
</organism>
<dbReference type="PANTHER" id="PTHR46696">
    <property type="entry name" value="P450, PUTATIVE (EUROFUNG)-RELATED"/>
    <property type="match status" value="1"/>
</dbReference>
<dbReference type="InterPro" id="IPR036396">
    <property type="entry name" value="Cyt_P450_sf"/>
</dbReference>
<dbReference type="Pfam" id="PF00067">
    <property type="entry name" value="p450"/>
    <property type="match status" value="1"/>
</dbReference>
<keyword evidence="2" id="KW-0560">Oxidoreductase</keyword>
<keyword evidence="2" id="KW-0503">Monooxygenase</keyword>
<gene>
    <name evidence="3" type="ORF">AB0D65_16565</name>
</gene>
<proteinExistence type="inferred from homology"/>
<evidence type="ECO:0000256" key="2">
    <source>
        <dbReference type="RuleBase" id="RU000461"/>
    </source>
</evidence>
<protein>
    <submittedName>
        <fullName evidence="3">Cytochrome P450</fullName>
    </submittedName>
</protein>
<evidence type="ECO:0000256" key="1">
    <source>
        <dbReference type="ARBA" id="ARBA00010617"/>
    </source>
</evidence>
<evidence type="ECO:0000313" key="3">
    <source>
        <dbReference type="EMBL" id="MEU9352555.1"/>
    </source>
</evidence>
<dbReference type="PROSITE" id="PS00086">
    <property type="entry name" value="CYTOCHROME_P450"/>
    <property type="match status" value="1"/>
</dbReference>
<dbReference type="RefSeq" id="WP_359980921.1">
    <property type="nucleotide sequence ID" value="NZ_JBEZLS010000010.1"/>
</dbReference>
<comment type="similarity">
    <text evidence="1 2">Belongs to the cytochrome P450 family.</text>
</comment>
<dbReference type="InterPro" id="IPR017972">
    <property type="entry name" value="Cyt_P450_CS"/>
</dbReference>
<keyword evidence="4" id="KW-1185">Reference proteome</keyword>
<dbReference type="SUPFAM" id="SSF48264">
    <property type="entry name" value="Cytochrome P450"/>
    <property type="match status" value="1"/>
</dbReference>
<reference evidence="3 4" key="1">
    <citation type="submission" date="2024-06" db="EMBL/GenBank/DDBJ databases">
        <title>The Natural Products Discovery Center: Release of the First 8490 Sequenced Strains for Exploring Actinobacteria Biosynthetic Diversity.</title>
        <authorList>
            <person name="Kalkreuter E."/>
            <person name="Kautsar S.A."/>
            <person name="Yang D."/>
            <person name="Bader C.D."/>
            <person name="Teijaro C.N."/>
            <person name="Fluegel L."/>
            <person name="Davis C.M."/>
            <person name="Simpson J.R."/>
            <person name="Lauterbach L."/>
            <person name="Steele A.D."/>
            <person name="Gui C."/>
            <person name="Meng S."/>
            <person name="Li G."/>
            <person name="Viehrig K."/>
            <person name="Ye F."/>
            <person name="Su P."/>
            <person name="Kiefer A.F."/>
            <person name="Nichols A."/>
            <person name="Cepeda A.J."/>
            <person name="Yan W."/>
            <person name="Fan B."/>
            <person name="Jiang Y."/>
            <person name="Adhikari A."/>
            <person name="Zheng C.-J."/>
            <person name="Schuster L."/>
            <person name="Cowan T.M."/>
            <person name="Smanski M.J."/>
            <person name="Chevrette M.G."/>
            <person name="De Carvalho L.P.S."/>
            <person name="Shen B."/>
        </authorList>
    </citation>
    <scope>NUCLEOTIDE SEQUENCE [LARGE SCALE GENOMIC DNA]</scope>
    <source>
        <strain evidence="3 4">NPDC048274</strain>
    </source>
</reference>
<comment type="caution">
    <text evidence="3">The sequence shown here is derived from an EMBL/GenBank/DDBJ whole genome shotgun (WGS) entry which is preliminary data.</text>
</comment>
<keyword evidence="2" id="KW-0408">Iron</keyword>
<sequence length="398" mass="43502">MNITDLAALGESFTRDPYPVYARLRAQGPVHRIRMPEGGAQAWLVVGYEAGRAALADPRLSKDWSKASPDLPLGAVSSGPHMLRADPPDHTRLRKLVAREFTARRVAELAPRIQKTADALLDRMLAAPDGRADLVEALSFPLPISVICELLGVPDLDRESFRNWSNDAIGASDPEVRKAAAASMARYMAELVEGKRRRPGDDLMSALIHGSDQDGDKLSHEELLGMAWLLLVAGHETTVNLISNGALALLTHPEQMAALRANPSLMDNAIEEMLRYEGPLETPTFRFTTEPVRIGDTVIPGGGELVLVALADANRDPARFPVPDRFDISRDARGHMAFGHGIHHCLGAPLARLEARIAFRALLERCADLTLDIHPAAITWRPGMMIHGPLSLPVRFTR</sequence>
<dbReference type="Proteomes" id="UP001551582">
    <property type="component" value="Unassembled WGS sequence"/>
</dbReference>
<keyword evidence="2" id="KW-0479">Metal-binding</keyword>
<dbReference type="InterPro" id="IPR002397">
    <property type="entry name" value="Cyt_P450_B"/>
</dbReference>